<protein>
    <submittedName>
        <fullName evidence="2">Alpha/beta hydrolase</fullName>
    </submittedName>
</protein>
<evidence type="ECO:0000313" key="2">
    <source>
        <dbReference type="EMBL" id="GGG78621.1"/>
    </source>
</evidence>
<dbReference type="InterPro" id="IPR029058">
    <property type="entry name" value="AB_hydrolase_fold"/>
</dbReference>
<sequence length="215" mass="22936">MDTQAFKLMISSAVGEVSAKYTASDSPVCNLTLAHGAGAGMDHHFMEELATSLAEAGAAVLRFNFPFSEQGKRRPDSPAIAHQTIAAAIAKARTLNPHLPLIAAGKSFGGRMTSQYLAAHPDVGADGIVFYGFPLHPAGKPSTERAEHLRLVRIPMLFLQGSRDALATWALIQSVCNSLPLASLVRLEGADHSFKAGKNKLLPTLVSETLKWVSH</sequence>
<dbReference type="SUPFAM" id="SSF53474">
    <property type="entry name" value="alpha/beta-Hydrolases"/>
    <property type="match status" value="1"/>
</dbReference>
<dbReference type="InterPro" id="IPR046879">
    <property type="entry name" value="KANL3/Tex30_Abhydrolase"/>
</dbReference>
<dbReference type="AlphaFoldDB" id="A0A917HHB0"/>
<reference evidence="2" key="2">
    <citation type="submission" date="2020-09" db="EMBL/GenBank/DDBJ databases">
        <authorList>
            <person name="Sun Q."/>
            <person name="Zhou Y."/>
        </authorList>
    </citation>
    <scope>NUCLEOTIDE SEQUENCE</scope>
    <source>
        <strain evidence="2">CGMCC 1.12195</strain>
    </source>
</reference>
<dbReference type="Proteomes" id="UP000660862">
    <property type="component" value="Unassembled WGS sequence"/>
</dbReference>
<dbReference type="PANTHER" id="PTHR13136">
    <property type="entry name" value="TESTIS DEVELOPMENT PROTEIN PRTD"/>
    <property type="match status" value="1"/>
</dbReference>
<dbReference type="InterPro" id="IPR026555">
    <property type="entry name" value="NSL3/Tex30"/>
</dbReference>
<dbReference type="GO" id="GO:0016787">
    <property type="term" value="F:hydrolase activity"/>
    <property type="evidence" value="ECO:0007669"/>
    <property type="project" value="UniProtKB-KW"/>
</dbReference>
<evidence type="ECO:0000259" key="1">
    <source>
        <dbReference type="Pfam" id="PF20408"/>
    </source>
</evidence>
<dbReference type="Pfam" id="PF20408">
    <property type="entry name" value="Abhydrolase_11"/>
    <property type="match status" value="1"/>
</dbReference>
<dbReference type="PANTHER" id="PTHR13136:SF11">
    <property type="entry name" value="TESTIS-EXPRESSED PROTEIN 30"/>
    <property type="match status" value="1"/>
</dbReference>
<reference evidence="2" key="1">
    <citation type="journal article" date="2014" name="Int. J. Syst. Evol. Microbiol.">
        <title>Complete genome sequence of Corynebacterium casei LMG S-19264T (=DSM 44701T), isolated from a smear-ripened cheese.</title>
        <authorList>
            <consortium name="US DOE Joint Genome Institute (JGI-PGF)"/>
            <person name="Walter F."/>
            <person name="Albersmeier A."/>
            <person name="Kalinowski J."/>
            <person name="Ruckert C."/>
        </authorList>
    </citation>
    <scope>NUCLEOTIDE SEQUENCE</scope>
    <source>
        <strain evidence="2">CGMCC 1.12195</strain>
    </source>
</reference>
<name>A0A917HHB0_9SPHI</name>
<feature type="domain" description="KANL3/Tex30 alpha/beta hydrolase-like" evidence="1">
    <location>
        <begin position="30"/>
        <end position="199"/>
    </location>
</feature>
<dbReference type="EMBL" id="BMER01000001">
    <property type="protein sequence ID" value="GGG78621.1"/>
    <property type="molecule type" value="Genomic_DNA"/>
</dbReference>
<comment type="caution">
    <text evidence="2">The sequence shown here is derived from an EMBL/GenBank/DDBJ whole genome shotgun (WGS) entry which is preliminary data.</text>
</comment>
<proteinExistence type="predicted"/>
<evidence type="ECO:0000313" key="3">
    <source>
        <dbReference type="Proteomes" id="UP000660862"/>
    </source>
</evidence>
<keyword evidence="3" id="KW-1185">Reference proteome</keyword>
<dbReference type="Gene3D" id="3.40.50.1820">
    <property type="entry name" value="alpha/beta hydrolase"/>
    <property type="match status" value="1"/>
</dbReference>
<accession>A0A917HHB0</accession>
<organism evidence="2 3">
    <name type="scientific">Parapedobacter pyrenivorans</name>
    <dbReference type="NCBI Taxonomy" id="1305674"/>
    <lineage>
        <taxon>Bacteria</taxon>
        <taxon>Pseudomonadati</taxon>
        <taxon>Bacteroidota</taxon>
        <taxon>Sphingobacteriia</taxon>
        <taxon>Sphingobacteriales</taxon>
        <taxon>Sphingobacteriaceae</taxon>
        <taxon>Parapedobacter</taxon>
    </lineage>
</organism>
<dbReference type="RefSeq" id="WP_188504658.1">
    <property type="nucleotide sequence ID" value="NZ_BMER01000001.1"/>
</dbReference>
<keyword evidence="2" id="KW-0378">Hydrolase</keyword>
<gene>
    <name evidence="2" type="ORF">GCM10007415_08350</name>
</gene>